<accession>A0A811N6B9</accession>
<protein>
    <recommendedName>
        <fullName evidence="2">J domain-containing protein</fullName>
    </recommendedName>
</protein>
<feature type="region of interest" description="Disordered" evidence="1">
    <location>
        <begin position="256"/>
        <end position="302"/>
    </location>
</feature>
<dbReference type="Pfam" id="PF00226">
    <property type="entry name" value="DnaJ"/>
    <property type="match status" value="1"/>
</dbReference>
<keyword evidence="4" id="KW-1185">Reference proteome</keyword>
<evidence type="ECO:0000313" key="4">
    <source>
        <dbReference type="Proteomes" id="UP000604825"/>
    </source>
</evidence>
<dbReference type="SMART" id="SM00271">
    <property type="entry name" value="DnaJ"/>
    <property type="match status" value="1"/>
</dbReference>
<name>A0A811N6B9_9POAL</name>
<feature type="region of interest" description="Disordered" evidence="1">
    <location>
        <begin position="119"/>
        <end position="166"/>
    </location>
</feature>
<dbReference type="EMBL" id="CAJGYO010000002">
    <property type="protein sequence ID" value="CAD6215351.1"/>
    <property type="molecule type" value="Genomic_DNA"/>
</dbReference>
<feature type="compositionally biased region" description="Pro residues" evidence="1">
    <location>
        <begin position="276"/>
        <end position="286"/>
    </location>
</feature>
<dbReference type="PROSITE" id="PS50076">
    <property type="entry name" value="DNAJ_2"/>
    <property type="match status" value="1"/>
</dbReference>
<dbReference type="PANTHER" id="PTHR44137:SF16">
    <property type="entry name" value="OS03G0837400 PROTEIN"/>
    <property type="match status" value="1"/>
</dbReference>
<evidence type="ECO:0000259" key="2">
    <source>
        <dbReference type="PROSITE" id="PS50076"/>
    </source>
</evidence>
<comment type="caution">
    <text evidence="3">The sequence shown here is derived from an EMBL/GenBank/DDBJ whole genome shotgun (WGS) entry which is preliminary data.</text>
</comment>
<feature type="domain" description="J" evidence="2">
    <location>
        <begin position="63"/>
        <end position="123"/>
    </location>
</feature>
<dbReference type="Gene3D" id="1.10.287.110">
    <property type="entry name" value="DnaJ domain"/>
    <property type="match status" value="1"/>
</dbReference>
<sequence>MATDTEEAEKAFRSAEERFLVDDLDGALRVVRNAKRHLASLPALESALAAYEVHAAARGGRNCWYAVLGVGQPEPVTHDHDAIKKRYRRLCLVLHPDKNRSAAADGAFKLLQRAWEVLSDRHPPGTGSDPGSGLGPGTGAKPRPPPAGAPDPDWWSSFFGNSPPPGAPDDPDWWSSFFRNSPPAGAPVRDWWSSYFRYKPPPERTWSSYGYTPPPPPFSSRYARKKGTAYCGHCGSESESAAGGGHRGTPGGRCHSCGTPFNPPPARQSQAEGASAPPPAGSAAEPPPRDPPPRRQRDDDEREKFTCPTECSRCKTTFSSLVSRGMCKLRCQACSYDAFVYVYDRHRAIAF</sequence>
<reference evidence="3" key="1">
    <citation type="submission" date="2020-10" db="EMBL/GenBank/DDBJ databases">
        <authorList>
            <person name="Han B."/>
            <person name="Lu T."/>
            <person name="Zhao Q."/>
            <person name="Huang X."/>
            <person name="Zhao Y."/>
        </authorList>
    </citation>
    <scope>NUCLEOTIDE SEQUENCE</scope>
</reference>
<dbReference type="InterPro" id="IPR001623">
    <property type="entry name" value="DnaJ_domain"/>
</dbReference>
<proteinExistence type="predicted"/>
<feature type="compositionally biased region" description="Basic and acidic residues" evidence="1">
    <location>
        <begin position="287"/>
        <end position="302"/>
    </location>
</feature>
<dbReference type="OrthoDB" id="10250354at2759"/>
<feature type="compositionally biased region" description="Gly residues" evidence="1">
    <location>
        <begin position="128"/>
        <end position="138"/>
    </location>
</feature>
<evidence type="ECO:0000313" key="3">
    <source>
        <dbReference type="EMBL" id="CAD6215351.1"/>
    </source>
</evidence>
<gene>
    <name evidence="3" type="ORF">NCGR_LOCUS10614</name>
</gene>
<dbReference type="SUPFAM" id="SSF46565">
    <property type="entry name" value="Chaperone J-domain"/>
    <property type="match status" value="1"/>
</dbReference>
<dbReference type="CDD" id="cd06257">
    <property type="entry name" value="DnaJ"/>
    <property type="match status" value="1"/>
</dbReference>
<dbReference type="GO" id="GO:0005783">
    <property type="term" value="C:endoplasmic reticulum"/>
    <property type="evidence" value="ECO:0007669"/>
    <property type="project" value="UniProtKB-ARBA"/>
</dbReference>
<evidence type="ECO:0000256" key="1">
    <source>
        <dbReference type="SAM" id="MobiDB-lite"/>
    </source>
</evidence>
<dbReference type="Proteomes" id="UP000604825">
    <property type="component" value="Unassembled WGS sequence"/>
</dbReference>
<dbReference type="InterPro" id="IPR036869">
    <property type="entry name" value="J_dom_sf"/>
</dbReference>
<dbReference type="PANTHER" id="PTHR44137">
    <property type="entry name" value="BNAC03G44070D PROTEIN"/>
    <property type="match status" value="1"/>
</dbReference>
<dbReference type="AlphaFoldDB" id="A0A811N6B9"/>
<organism evidence="3 4">
    <name type="scientific">Miscanthus lutarioriparius</name>
    <dbReference type="NCBI Taxonomy" id="422564"/>
    <lineage>
        <taxon>Eukaryota</taxon>
        <taxon>Viridiplantae</taxon>
        <taxon>Streptophyta</taxon>
        <taxon>Embryophyta</taxon>
        <taxon>Tracheophyta</taxon>
        <taxon>Spermatophyta</taxon>
        <taxon>Magnoliopsida</taxon>
        <taxon>Liliopsida</taxon>
        <taxon>Poales</taxon>
        <taxon>Poaceae</taxon>
        <taxon>PACMAD clade</taxon>
        <taxon>Panicoideae</taxon>
        <taxon>Andropogonodae</taxon>
        <taxon>Andropogoneae</taxon>
        <taxon>Saccharinae</taxon>
        <taxon>Miscanthus</taxon>
    </lineage>
</organism>